<evidence type="ECO:0000313" key="3">
    <source>
        <dbReference type="Proteomes" id="UP000466554"/>
    </source>
</evidence>
<reference evidence="2 3" key="1">
    <citation type="journal article" date="2019" name="Emerg. Microbes Infect.">
        <title>Comprehensive subspecies identification of 175 nontuberculous mycobacteria species based on 7547 genomic profiles.</title>
        <authorList>
            <person name="Matsumoto Y."/>
            <person name="Kinjo T."/>
            <person name="Motooka D."/>
            <person name="Nabeya D."/>
            <person name="Jung N."/>
            <person name="Uechi K."/>
            <person name="Horii T."/>
            <person name="Iida T."/>
            <person name="Fujita J."/>
            <person name="Nakamura S."/>
        </authorList>
    </citation>
    <scope>NUCLEOTIDE SEQUENCE [LARGE SCALE GENOMIC DNA]</scope>
    <source>
        <strain evidence="2 3">JCM 6367</strain>
    </source>
</reference>
<dbReference type="EMBL" id="AP022598">
    <property type="protein sequence ID" value="BBY73600.1"/>
    <property type="molecule type" value="Genomic_DNA"/>
</dbReference>
<organism evidence="2 3">
    <name type="scientific">Mycolicibacterium parafortuitum</name>
    <name type="common">Mycobacterium parafortuitum</name>
    <dbReference type="NCBI Taxonomy" id="39692"/>
    <lineage>
        <taxon>Bacteria</taxon>
        <taxon>Bacillati</taxon>
        <taxon>Actinomycetota</taxon>
        <taxon>Actinomycetes</taxon>
        <taxon>Mycobacteriales</taxon>
        <taxon>Mycobacteriaceae</taxon>
        <taxon>Mycolicibacterium</taxon>
    </lineage>
</organism>
<evidence type="ECO:0000256" key="1">
    <source>
        <dbReference type="SAM" id="MobiDB-lite"/>
    </source>
</evidence>
<feature type="region of interest" description="Disordered" evidence="1">
    <location>
        <begin position="1"/>
        <end position="121"/>
    </location>
</feature>
<protein>
    <submittedName>
        <fullName evidence="2">Uncharacterized protein</fullName>
    </submittedName>
</protein>
<dbReference type="Proteomes" id="UP000466554">
    <property type="component" value="Chromosome"/>
</dbReference>
<dbReference type="AlphaFoldDB" id="A0A7I7TWV7"/>
<accession>A0A7I7TWV7</accession>
<evidence type="ECO:0000313" key="2">
    <source>
        <dbReference type="EMBL" id="BBY73600.1"/>
    </source>
</evidence>
<sequence length="121" mass="13186">MLLCAPIADARPSAAEWHSAARTRNPKPMAKTSDDTAAEEATEVEQDKHRRLWKGQPAVDEDDPEDDLRSDARAGESDQRPGAVAAALHWHPLPEPGAPLGLTRQDLAPCTAPRSSWESCR</sequence>
<feature type="compositionally biased region" description="Basic and acidic residues" evidence="1">
    <location>
        <begin position="67"/>
        <end position="79"/>
    </location>
</feature>
<name>A0A7I7TWV7_MYCPF</name>
<gene>
    <name evidence="2" type="ORF">MPRF_04990</name>
</gene>
<proteinExistence type="predicted"/>